<comment type="caution">
    <text evidence="2">The sequence shown here is derived from an EMBL/GenBank/DDBJ whole genome shotgun (WGS) entry which is preliminary data.</text>
</comment>
<sequence length="143" mass="16413">MPTYNGLTADSVLRDVSPPPPPPAFMGGVKKFHQNYNFDRRLGSPELPHLQPDTDIKKGIKATGAYMAVRGRKNSKRRCDIDDFVTKRFGLKEPIIKKFFNFRSMDSFLIDHTYDAFVLKTHSKGPRISCRHTFRTLQRTSPK</sequence>
<reference evidence="2" key="1">
    <citation type="journal article" date="2023" name="G3 (Bethesda)">
        <title>Whole genome assemblies of Zophobas morio and Tenebrio molitor.</title>
        <authorList>
            <person name="Kaur S."/>
            <person name="Stinson S.A."/>
            <person name="diCenzo G.C."/>
        </authorList>
    </citation>
    <scope>NUCLEOTIDE SEQUENCE</scope>
    <source>
        <strain evidence="2">QUZm001</strain>
    </source>
</reference>
<name>A0AA38MQJ1_9CUCU</name>
<evidence type="ECO:0000313" key="2">
    <source>
        <dbReference type="EMBL" id="KAJ3663939.1"/>
    </source>
</evidence>
<accession>A0AA38MQJ1</accession>
<organism evidence="2 3">
    <name type="scientific">Zophobas morio</name>
    <dbReference type="NCBI Taxonomy" id="2755281"/>
    <lineage>
        <taxon>Eukaryota</taxon>
        <taxon>Metazoa</taxon>
        <taxon>Ecdysozoa</taxon>
        <taxon>Arthropoda</taxon>
        <taxon>Hexapoda</taxon>
        <taxon>Insecta</taxon>
        <taxon>Pterygota</taxon>
        <taxon>Neoptera</taxon>
        <taxon>Endopterygota</taxon>
        <taxon>Coleoptera</taxon>
        <taxon>Polyphaga</taxon>
        <taxon>Cucujiformia</taxon>
        <taxon>Tenebrionidae</taxon>
        <taxon>Zophobas</taxon>
    </lineage>
</organism>
<keyword evidence="3" id="KW-1185">Reference proteome</keyword>
<feature type="region of interest" description="Disordered" evidence="1">
    <location>
        <begin position="1"/>
        <end position="20"/>
    </location>
</feature>
<gene>
    <name evidence="2" type="ORF">Zmor_008154</name>
</gene>
<dbReference type="EMBL" id="JALNTZ010000002">
    <property type="protein sequence ID" value="KAJ3663939.1"/>
    <property type="molecule type" value="Genomic_DNA"/>
</dbReference>
<dbReference type="AlphaFoldDB" id="A0AA38MQJ1"/>
<evidence type="ECO:0000313" key="3">
    <source>
        <dbReference type="Proteomes" id="UP001168821"/>
    </source>
</evidence>
<evidence type="ECO:0000256" key="1">
    <source>
        <dbReference type="SAM" id="MobiDB-lite"/>
    </source>
</evidence>
<proteinExistence type="predicted"/>
<dbReference type="Proteomes" id="UP001168821">
    <property type="component" value="Unassembled WGS sequence"/>
</dbReference>
<protein>
    <submittedName>
        <fullName evidence="2">Uncharacterized protein</fullName>
    </submittedName>
</protein>